<dbReference type="GO" id="GO:0046983">
    <property type="term" value="F:protein dimerization activity"/>
    <property type="evidence" value="ECO:0007669"/>
    <property type="project" value="InterPro"/>
</dbReference>
<evidence type="ECO:0008006" key="8">
    <source>
        <dbReference type="Google" id="ProtNLM"/>
    </source>
</evidence>
<dbReference type="InterPro" id="IPR036390">
    <property type="entry name" value="WH_DNA-bd_sf"/>
</dbReference>
<dbReference type="SUPFAM" id="SSF53335">
    <property type="entry name" value="S-adenosyl-L-methionine-dependent methyltransferases"/>
    <property type="match status" value="1"/>
</dbReference>
<dbReference type="InterPro" id="IPR036388">
    <property type="entry name" value="WH-like_DNA-bd_sf"/>
</dbReference>
<dbReference type="GO" id="GO:0008171">
    <property type="term" value="F:O-methyltransferase activity"/>
    <property type="evidence" value="ECO:0007669"/>
    <property type="project" value="InterPro"/>
</dbReference>
<keyword evidence="2" id="KW-0808">Transferase</keyword>
<keyword evidence="7" id="KW-1185">Reference proteome</keyword>
<dbReference type="InterPro" id="IPR029063">
    <property type="entry name" value="SAM-dependent_MTases_sf"/>
</dbReference>
<dbReference type="PROSITE" id="PS51683">
    <property type="entry name" value="SAM_OMT_II"/>
    <property type="match status" value="1"/>
</dbReference>
<dbReference type="EMBL" id="BPVZ01000010">
    <property type="protein sequence ID" value="GKU96328.1"/>
    <property type="molecule type" value="Genomic_DNA"/>
</dbReference>
<keyword evidence="3" id="KW-0949">S-adenosyl-L-methionine</keyword>
<dbReference type="GO" id="GO:0009717">
    <property type="term" value="P:isoflavonoid biosynthetic process"/>
    <property type="evidence" value="ECO:0007669"/>
    <property type="project" value="UniProtKB-ARBA"/>
</dbReference>
<dbReference type="AlphaFoldDB" id="A0AAV5IEK9"/>
<dbReference type="FunFam" id="1.10.10.10:FF:000213">
    <property type="entry name" value="Coniferyl alcohol 9-O-methyltransferase"/>
    <property type="match status" value="1"/>
</dbReference>
<dbReference type="GO" id="GO:0008757">
    <property type="term" value="F:S-adenosylmethionine-dependent methyltransferase activity"/>
    <property type="evidence" value="ECO:0007669"/>
    <property type="project" value="UniProtKB-ARBA"/>
</dbReference>
<dbReference type="FunFam" id="3.40.50.150:FF:000057">
    <property type="entry name" value="O-methyltransferase ZRP4"/>
    <property type="match status" value="1"/>
</dbReference>
<dbReference type="Pfam" id="PF00891">
    <property type="entry name" value="Methyltransf_2"/>
    <property type="match status" value="1"/>
</dbReference>
<gene>
    <name evidence="6" type="ORF">SLEP1_g9577</name>
</gene>
<dbReference type="PIRSF" id="PIRSF005739">
    <property type="entry name" value="O-mtase"/>
    <property type="match status" value="1"/>
</dbReference>
<dbReference type="Gene3D" id="1.10.10.10">
    <property type="entry name" value="Winged helix-like DNA-binding domain superfamily/Winged helix DNA-binding domain"/>
    <property type="match status" value="1"/>
</dbReference>
<evidence type="ECO:0000256" key="1">
    <source>
        <dbReference type="ARBA" id="ARBA00022603"/>
    </source>
</evidence>
<dbReference type="SUPFAM" id="SSF46785">
    <property type="entry name" value="Winged helix' DNA-binding domain"/>
    <property type="match status" value="1"/>
</dbReference>
<dbReference type="CDD" id="cd02440">
    <property type="entry name" value="AdoMet_MTases"/>
    <property type="match status" value="1"/>
</dbReference>
<evidence type="ECO:0000313" key="6">
    <source>
        <dbReference type="EMBL" id="GKU96328.1"/>
    </source>
</evidence>
<dbReference type="InterPro" id="IPR012967">
    <property type="entry name" value="COMT_dimerisation"/>
</dbReference>
<dbReference type="Gene3D" id="3.40.50.150">
    <property type="entry name" value="Vaccinia Virus protein VP39"/>
    <property type="match status" value="1"/>
</dbReference>
<evidence type="ECO:0000259" key="4">
    <source>
        <dbReference type="Pfam" id="PF00891"/>
    </source>
</evidence>
<protein>
    <recommendedName>
        <fullName evidence="8">O-methyltransferase</fullName>
    </recommendedName>
</protein>
<evidence type="ECO:0000259" key="5">
    <source>
        <dbReference type="Pfam" id="PF08100"/>
    </source>
</evidence>
<evidence type="ECO:0000256" key="2">
    <source>
        <dbReference type="ARBA" id="ARBA00022679"/>
    </source>
</evidence>
<name>A0AAV5IEK9_9ROSI</name>
<dbReference type="Pfam" id="PF08100">
    <property type="entry name" value="Dimerisation"/>
    <property type="match status" value="1"/>
</dbReference>
<dbReference type="GO" id="GO:0032259">
    <property type="term" value="P:methylation"/>
    <property type="evidence" value="ECO:0007669"/>
    <property type="project" value="UniProtKB-KW"/>
</dbReference>
<evidence type="ECO:0000256" key="3">
    <source>
        <dbReference type="ARBA" id="ARBA00022691"/>
    </source>
</evidence>
<feature type="domain" description="O-methyltransferase C-terminal" evidence="4">
    <location>
        <begin position="132"/>
        <end position="335"/>
    </location>
</feature>
<sequence>MELAGKNGVTVNELLQAQAHVWNHTYCFIKSMSLKCAVQLGIPDVIHNYGKPMTTTELASALPIHPEKVHHLYRFMRILVNSGFFSEEEVAGNGHEKGYVLTDASRFLLKDNPFNASSMVLLLLDPVFKKPWHFLSSWFQNDDPTPFFTAHGMKFWDFAAIEPETNSLIYEGMSTDGLLAATVVLDKCREVFDGVSTVVDVGGGTGNITKVFAKAFPDIQFTVFDQPRTVSGSEDSGNMKFVGGNMFEAIPPADAAMMKWVMIDWDDDSCVKILKRCKEAIKKKVMIIEMVMENQTVEENIETQIFFDLEAMVVAQGKERKEEEWAKLFFEAGFRNYKIYPLLGLRCLIEIYP</sequence>
<dbReference type="InterPro" id="IPR016461">
    <property type="entry name" value="COMT-like"/>
</dbReference>
<reference evidence="6 7" key="1">
    <citation type="journal article" date="2021" name="Commun. Biol.">
        <title>The genome of Shorea leprosula (Dipterocarpaceae) highlights the ecological relevance of drought in aseasonal tropical rainforests.</title>
        <authorList>
            <person name="Ng K.K.S."/>
            <person name="Kobayashi M.J."/>
            <person name="Fawcett J.A."/>
            <person name="Hatakeyama M."/>
            <person name="Paape T."/>
            <person name="Ng C.H."/>
            <person name="Ang C.C."/>
            <person name="Tnah L.H."/>
            <person name="Lee C.T."/>
            <person name="Nishiyama T."/>
            <person name="Sese J."/>
            <person name="O'Brien M.J."/>
            <person name="Copetti D."/>
            <person name="Mohd Noor M.I."/>
            <person name="Ong R.C."/>
            <person name="Putra M."/>
            <person name="Sireger I.Z."/>
            <person name="Indrioko S."/>
            <person name="Kosugi Y."/>
            <person name="Izuno A."/>
            <person name="Isagi Y."/>
            <person name="Lee S.L."/>
            <person name="Shimizu K.K."/>
        </authorList>
    </citation>
    <scope>NUCLEOTIDE SEQUENCE [LARGE SCALE GENOMIC DNA]</scope>
    <source>
        <strain evidence="6">214</strain>
    </source>
</reference>
<comment type="caution">
    <text evidence="6">The sequence shown here is derived from an EMBL/GenBank/DDBJ whole genome shotgun (WGS) entry which is preliminary data.</text>
</comment>
<accession>A0AAV5IEK9</accession>
<dbReference type="InterPro" id="IPR001077">
    <property type="entry name" value="COMT_C"/>
</dbReference>
<feature type="domain" description="O-methyltransferase dimerisation" evidence="5">
    <location>
        <begin position="22"/>
        <end position="111"/>
    </location>
</feature>
<organism evidence="6 7">
    <name type="scientific">Rubroshorea leprosula</name>
    <dbReference type="NCBI Taxonomy" id="152421"/>
    <lineage>
        <taxon>Eukaryota</taxon>
        <taxon>Viridiplantae</taxon>
        <taxon>Streptophyta</taxon>
        <taxon>Embryophyta</taxon>
        <taxon>Tracheophyta</taxon>
        <taxon>Spermatophyta</taxon>
        <taxon>Magnoliopsida</taxon>
        <taxon>eudicotyledons</taxon>
        <taxon>Gunneridae</taxon>
        <taxon>Pentapetalae</taxon>
        <taxon>rosids</taxon>
        <taxon>malvids</taxon>
        <taxon>Malvales</taxon>
        <taxon>Dipterocarpaceae</taxon>
        <taxon>Rubroshorea</taxon>
    </lineage>
</organism>
<keyword evidence="1" id="KW-0489">Methyltransferase</keyword>
<dbReference type="Proteomes" id="UP001054252">
    <property type="component" value="Unassembled WGS sequence"/>
</dbReference>
<evidence type="ECO:0000313" key="7">
    <source>
        <dbReference type="Proteomes" id="UP001054252"/>
    </source>
</evidence>
<proteinExistence type="predicted"/>
<dbReference type="PANTHER" id="PTHR11746">
    <property type="entry name" value="O-METHYLTRANSFERASE"/>
    <property type="match status" value="1"/>
</dbReference>